<feature type="compositionally biased region" description="Polar residues" evidence="2">
    <location>
        <begin position="1"/>
        <end position="15"/>
    </location>
</feature>
<feature type="compositionally biased region" description="Low complexity" evidence="2">
    <location>
        <begin position="16"/>
        <end position="31"/>
    </location>
</feature>
<dbReference type="GO" id="GO:0016298">
    <property type="term" value="F:lipase activity"/>
    <property type="evidence" value="ECO:0007669"/>
    <property type="project" value="InterPro"/>
</dbReference>
<protein>
    <recommendedName>
        <fullName evidence="6">Lipid droplet-associated hydrolase</fullName>
    </recommendedName>
</protein>
<gene>
    <name evidence="4" type="ORF">EMPG_15646</name>
</gene>
<dbReference type="PANTHER" id="PTHR13390:SF0">
    <property type="entry name" value="LIPID DROPLET-ASSOCIATED HYDROLASE"/>
    <property type="match status" value="1"/>
</dbReference>
<keyword evidence="3" id="KW-0472">Membrane</keyword>
<evidence type="ECO:0000256" key="3">
    <source>
        <dbReference type="SAM" id="Phobius"/>
    </source>
</evidence>
<keyword evidence="3" id="KW-0812">Transmembrane</keyword>
<name>A0A0H1BD33_9EURO</name>
<feature type="region of interest" description="Disordered" evidence="2">
    <location>
        <begin position="216"/>
        <end position="235"/>
    </location>
</feature>
<keyword evidence="5" id="KW-1185">Reference proteome</keyword>
<evidence type="ECO:0000313" key="5">
    <source>
        <dbReference type="Proteomes" id="UP000053573"/>
    </source>
</evidence>
<dbReference type="EMBL" id="LDEV01002486">
    <property type="protein sequence ID" value="KLJ08927.1"/>
    <property type="molecule type" value="Genomic_DNA"/>
</dbReference>
<evidence type="ECO:0000256" key="2">
    <source>
        <dbReference type="SAM" id="MobiDB-lite"/>
    </source>
</evidence>
<dbReference type="GO" id="GO:0005811">
    <property type="term" value="C:lipid droplet"/>
    <property type="evidence" value="ECO:0007669"/>
    <property type="project" value="InterPro"/>
</dbReference>
<evidence type="ECO:0008006" key="6">
    <source>
        <dbReference type="Google" id="ProtNLM"/>
    </source>
</evidence>
<evidence type="ECO:0000313" key="4">
    <source>
        <dbReference type="EMBL" id="KLJ08927.1"/>
    </source>
</evidence>
<feature type="region of interest" description="Disordered" evidence="2">
    <location>
        <begin position="63"/>
        <end position="88"/>
    </location>
</feature>
<comment type="caution">
    <text evidence="4">The sequence shown here is derived from an EMBL/GenBank/DDBJ whole genome shotgun (WGS) entry which is preliminary data.</text>
</comment>
<organism evidence="4 5">
    <name type="scientific">Blastomyces silverae</name>
    <dbReference type="NCBI Taxonomy" id="2060906"/>
    <lineage>
        <taxon>Eukaryota</taxon>
        <taxon>Fungi</taxon>
        <taxon>Dikarya</taxon>
        <taxon>Ascomycota</taxon>
        <taxon>Pezizomycotina</taxon>
        <taxon>Eurotiomycetes</taxon>
        <taxon>Eurotiomycetidae</taxon>
        <taxon>Onygenales</taxon>
        <taxon>Ajellomycetaceae</taxon>
        <taxon>Blastomyces</taxon>
    </lineage>
</organism>
<dbReference type="Proteomes" id="UP000053573">
    <property type="component" value="Unassembled WGS sequence"/>
</dbReference>
<feature type="transmembrane region" description="Helical" evidence="3">
    <location>
        <begin position="267"/>
        <end position="288"/>
    </location>
</feature>
<proteinExistence type="predicted"/>
<dbReference type="PANTHER" id="PTHR13390">
    <property type="entry name" value="LIPASE"/>
    <property type="match status" value="1"/>
</dbReference>
<dbReference type="Pfam" id="PF10230">
    <property type="entry name" value="LIDHydrolase"/>
    <property type="match status" value="2"/>
</dbReference>
<keyword evidence="3" id="KW-1133">Transmembrane helix</keyword>
<feature type="region of interest" description="Disordered" evidence="2">
    <location>
        <begin position="170"/>
        <end position="204"/>
    </location>
</feature>
<feature type="region of interest" description="Disordered" evidence="2">
    <location>
        <begin position="1"/>
        <end position="32"/>
    </location>
</feature>
<dbReference type="STRING" id="2060906.A0A0H1BD33"/>
<dbReference type="InterPro" id="IPR019363">
    <property type="entry name" value="LDAH"/>
</dbReference>
<feature type="compositionally biased region" description="Acidic residues" evidence="2">
    <location>
        <begin position="183"/>
        <end position="196"/>
    </location>
</feature>
<reference evidence="5" key="1">
    <citation type="journal article" date="2015" name="PLoS Genet.">
        <title>The dynamic genome and transcriptome of the human fungal pathogen Blastomyces and close relative Emmonsia.</title>
        <authorList>
            <person name="Munoz J.F."/>
            <person name="Gauthier G.M."/>
            <person name="Desjardins C.A."/>
            <person name="Gallo J.E."/>
            <person name="Holder J."/>
            <person name="Sullivan T.D."/>
            <person name="Marty A.J."/>
            <person name="Carmen J.C."/>
            <person name="Chen Z."/>
            <person name="Ding L."/>
            <person name="Gujja S."/>
            <person name="Magrini V."/>
            <person name="Misas E."/>
            <person name="Mitreva M."/>
            <person name="Priest M."/>
            <person name="Saif S."/>
            <person name="Whiston E.A."/>
            <person name="Young S."/>
            <person name="Zeng Q."/>
            <person name="Goldman W.E."/>
            <person name="Mardis E.R."/>
            <person name="Taylor J.W."/>
            <person name="McEwen J.G."/>
            <person name="Clay O.K."/>
            <person name="Klein B.S."/>
            <person name="Cuomo C.A."/>
        </authorList>
    </citation>
    <scope>NUCLEOTIDE SEQUENCE [LARGE SCALE GENOMIC DNA]</scope>
    <source>
        <strain evidence="5">UAMH 139</strain>
    </source>
</reference>
<accession>A0A0H1BD33</accession>
<evidence type="ECO:0000256" key="1">
    <source>
        <dbReference type="ARBA" id="ARBA00022801"/>
    </source>
</evidence>
<dbReference type="GO" id="GO:0019915">
    <property type="term" value="P:lipid storage"/>
    <property type="evidence" value="ECO:0007669"/>
    <property type="project" value="InterPro"/>
</dbReference>
<dbReference type="AlphaFoldDB" id="A0A0H1BD33"/>
<keyword evidence="1" id="KW-0378">Hydrolase</keyword>
<dbReference type="OrthoDB" id="448051at2759"/>
<sequence>MTPLTTPHITANSFLTTTRTTTSSSTSSTTTDEPEPVLIYFITGNPGLISYYHAYLSLLSSELSSGTSDDDDDDGSAHDDGGSGSVSNIIPQCIIHGKSMGGFEIIENGQGVSNVDGGTQAQAQAHPGAAPAAAAATNTKLYNLSEQIEHVERNLNDFVDAWRRRAKMERRRKRGGIGAVAQGEEEAEEEEEEEEGGGGGQQRGGVNVILIGHSVGASGQPKTSSSAGKGEGGSGNDGAMDIIGGILLFPTVVDIAKSLSGRKLTRLLYMPYLALLASLLVKLLVFILPESWLRSVVGMVMGSPPGNAIDATVEFLRSRRGVEQAIHMAADEMREITSDTWSDEIWGIVSASPASSSTATSTTASAPAKIPLNLVLYFAQQDHWVADQTRDEIIRARGGTEKGTGSNGPRMQVCEDGVVHGFCIRQSDIMAKKTAAWVRDIIQGRQNGQRFTTTV</sequence>